<keyword evidence="2" id="KW-1015">Disulfide bond</keyword>
<dbReference type="Pfam" id="PF07679">
    <property type="entry name" value="I-set"/>
    <property type="match status" value="1"/>
</dbReference>
<evidence type="ECO:0000256" key="3">
    <source>
        <dbReference type="ARBA" id="ARBA00023319"/>
    </source>
</evidence>
<dbReference type="CDD" id="cd00096">
    <property type="entry name" value="Ig"/>
    <property type="match status" value="1"/>
</dbReference>
<evidence type="ECO:0000313" key="7">
    <source>
        <dbReference type="Proteomes" id="UP000038040"/>
    </source>
</evidence>
<dbReference type="AlphaFoldDB" id="A0A0N4URS8"/>
<dbReference type="SUPFAM" id="SSF48726">
    <property type="entry name" value="Immunoglobulin"/>
    <property type="match status" value="2"/>
</dbReference>
<protein>
    <submittedName>
        <fullName evidence="9">Ig-like domain-containing protein</fullName>
    </submittedName>
</protein>
<dbReference type="GO" id="GO:0043005">
    <property type="term" value="C:neuron projection"/>
    <property type="evidence" value="ECO:0007669"/>
    <property type="project" value="TreeGrafter"/>
</dbReference>
<dbReference type="PANTHER" id="PTHR12231">
    <property type="entry name" value="CTX-RELATED TYPE I TRANSMEMBRANE PROTEIN"/>
    <property type="match status" value="1"/>
</dbReference>
<name>A0A0N4URS8_DRAME</name>
<feature type="region of interest" description="Disordered" evidence="4">
    <location>
        <begin position="1051"/>
        <end position="1074"/>
    </location>
</feature>
<keyword evidence="8" id="KW-1185">Reference proteome</keyword>
<sequence length="1509" mass="171722">MSINKTIAINSFQPSMIQKKSYIASAIELHYIDLIASMKGSTIAGVCECIFWTLNKANIFCLFNGITNQKETISFNFFQKELNSETKILWEIRPKICEKTQILIFEPWEELLLRKKSFNAHVLITMKVLKHKTDLQLNLPNSKKQSVLINETNYCSSFEIAKDLSGSIECVFVEKPSIPTLCWNISSRNEQNRRDNGDKRFDGELVDTTDDNTKRKEQVLLEKFTHEGQETDFSTKEIETQVVCSRSDENQDACLVIREYAEINFDYDFHNRVDALKQNTLKEIRDFNLPMDQNLPCIIENLITNIRKAASENSNLCEEEYLQCGCRKLSDHATVNDNHEGSIQSPSNISLKSDDASSSTITGSYLKKSDDPKDAKFLSKIKEIKNIAKQMETELRTPLPIDISPVEDLQESDNEALTIERAIFDISERIAQQQPVSDAQAEASEELLRATLEEMIINATKSIRQNNNVAVYKKPVAFLKQTIYEFERFLTVDEEVEAITANVNDNNGSTEKNLIHSDNDDLKALDADKISAKLVNTELLRMTPITTNIQKQLATLESILDEEEPEESHEYKGGECTINFEPEKSVSMERHKVHGMLIQINNEINTIKRFCHKNISKKGADAIINVLHKVRNHVGTITDMIASKKSTFKYPSKSGFFFDNNASINFNLFKPEANEVANAVVIFKTAVNELYTSADDISYTDSSLLLPETDCNQKWYHNESNNFNLMNESEYRPPLPPHRSKIFCTMSEEIPIPPPRPKRREEKILIDLLMKQSHLFDDAVPQKDFNDQVDENPLNYEPIPVTLECRKNKQIDAIYKRISEFTGDFEFRNKENILSQSAIKPITIKGKNRLNVYDETSSVQLLCEESDCGTDSDTLGSRIQMKIPLCKIDGEQNNIFFENYSIKRELKKINKDSEEIKFRNLTYDTNKRNALSPVSNASKIENLNFEAMVFIDIKQFKDLENNNELKPNESFPHQEVQPLDSNSYGIVNQTELRQNENSRQVQSLTPYVDDPCAISVSNVVDIMPTIMENSEISKATSSESKLTMNDSINSATLQDKHSDDGSLDQKETWSLTSTEESERYLHETMMTNETTLCVNWRRRSQKCRILAIFLPDLQIATAISVNAENFLPYLNTDIFEVAVEQLSQSNGYLIRIVDDVSESTSLDIVQKVSEHLGPVVLLKDEEKMEASGKSPISDNHLVAGNKFGSYDVDSSICSVDSRDGTNTGVTVSIIARSIHDVIHASLEEIPWGEVSMHLYQSDMARSLSLCDSENKNNSLIQTITVSEKNDTETRSVYSHESLRSSQRSLDISERTDKFNSTLNLNIPNYLIREGSTATITCEFNNFLCPGSIINWYKGNIKVELVRGKTDRISHDLLEVLVISQVTQSDSDIYSIQVNDDLYPVACLIIEEESGEKVEARFLSPPQTFFVMEGQPSVISCQIEGDNKVMWCKDRQLVEENERLKMETTDDGYHKIIIDRTELSDQGTYYAFLDDHFTTITLVVEGNLLVSLDR</sequence>
<evidence type="ECO:0000313" key="8">
    <source>
        <dbReference type="Proteomes" id="UP000274756"/>
    </source>
</evidence>
<evidence type="ECO:0000256" key="1">
    <source>
        <dbReference type="ARBA" id="ARBA00022737"/>
    </source>
</evidence>
<dbReference type="EMBL" id="UYYG01000348">
    <property type="protein sequence ID" value="VDN54189.1"/>
    <property type="molecule type" value="Genomic_DNA"/>
</dbReference>
<dbReference type="WBParaSite" id="DME_0001076001-mRNA-1">
    <property type="protein sequence ID" value="DME_0001076001-mRNA-1"/>
    <property type="gene ID" value="DME_0001076001"/>
</dbReference>
<accession>A0A0N4URS8</accession>
<dbReference type="InterPro" id="IPR003599">
    <property type="entry name" value="Ig_sub"/>
</dbReference>
<dbReference type="SMART" id="SM00409">
    <property type="entry name" value="IG"/>
    <property type="match status" value="2"/>
</dbReference>
<feature type="compositionally biased region" description="Basic and acidic residues" evidence="4">
    <location>
        <begin position="1054"/>
        <end position="1067"/>
    </location>
</feature>
<evidence type="ECO:0000256" key="2">
    <source>
        <dbReference type="ARBA" id="ARBA00023157"/>
    </source>
</evidence>
<dbReference type="Proteomes" id="UP000038040">
    <property type="component" value="Unplaced"/>
</dbReference>
<organism evidence="7 9">
    <name type="scientific">Dracunculus medinensis</name>
    <name type="common">Guinea worm</name>
    <dbReference type="NCBI Taxonomy" id="318479"/>
    <lineage>
        <taxon>Eukaryota</taxon>
        <taxon>Metazoa</taxon>
        <taxon>Ecdysozoa</taxon>
        <taxon>Nematoda</taxon>
        <taxon>Chromadorea</taxon>
        <taxon>Rhabditida</taxon>
        <taxon>Spirurina</taxon>
        <taxon>Dracunculoidea</taxon>
        <taxon>Dracunculidae</taxon>
        <taxon>Dracunculus</taxon>
    </lineage>
</organism>
<evidence type="ECO:0000256" key="4">
    <source>
        <dbReference type="SAM" id="MobiDB-lite"/>
    </source>
</evidence>
<dbReference type="PROSITE" id="PS50835">
    <property type="entry name" value="IG_LIKE"/>
    <property type="match status" value="1"/>
</dbReference>
<reference evidence="6 8" key="2">
    <citation type="submission" date="2018-11" db="EMBL/GenBank/DDBJ databases">
        <authorList>
            <consortium name="Pathogen Informatics"/>
        </authorList>
    </citation>
    <scope>NUCLEOTIDE SEQUENCE [LARGE SCALE GENOMIC DNA]</scope>
</reference>
<dbReference type="InterPro" id="IPR013098">
    <property type="entry name" value="Ig_I-set"/>
</dbReference>
<dbReference type="PANTHER" id="PTHR12231:SF253">
    <property type="entry name" value="DPR-INTERACTING PROTEIN ETA, ISOFORM B-RELATED"/>
    <property type="match status" value="1"/>
</dbReference>
<dbReference type="InterPro" id="IPR051170">
    <property type="entry name" value="Neural/epithelial_adhesion"/>
</dbReference>
<keyword evidence="3" id="KW-0393">Immunoglobulin domain</keyword>
<dbReference type="STRING" id="318479.A0A0N4URS8"/>
<evidence type="ECO:0000259" key="5">
    <source>
        <dbReference type="PROSITE" id="PS50835"/>
    </source>
</evidence>
<dbReference type="Gene3D" id="2.60.40.10">
    <property type="entry name" value="Immunoglobulins"/>
    <property type="match status" value="2"/>
</dbReference>
<evidence type="ECO:0000313" key="6">
    <source>
        <dbReference type="EMBL" id="VDN54189.1"/>
    </source>
</evidence>
<gene>
    <name evidence="6" type="ORF">DME_LOCUS4162</name>
</gene>
<proteinExistence type="predicted"/>
<dbReference type="InterPro" id="IPR036179">
    <property type="entry name" value="Ig-like_dom_sf"/>
</dbReference>
<dbReference type="InterPro" id="IPR007110">
    <property type="entry name" value="Ig-like_dom"/>
</dbReference>
<dbReference type="OrthoDB" id="5969272at2759"/>
<feature type="domain" description="Ig-like" evidence="5">
    <location>
        <begin position="1316"/>
        <end position="1395"/>
    </location>
</feature>
<dbReference type="Proteomes" id="UP000274756">
    <property type="component" value="Unassembled WGS sequence"/>
</dbReference>
<dbReference type="InterPro" id="IPR013783">
    <property type="entry name" value="Ig-like_fold"/>
</dbReference>
<keyword evidence="1" id="KW-0677">Repeat</keyword>
<evidence type="ECO:0000313" key="9">
    <source>
        <dbReference type="WBParaSite" id="DME_0001076001-mRNA-1"/>
    </source>
</evidence>
<reference evidence="9" key="1">
    <citation type="submission" date="2017-02" db="UniProtKB">
        <authorList>
            <consortium name="WormBaseParasite"/>
        </authorList>
    </citation>
    <scope>IDENTIFICATION</scope>
</reference>